<dbReference type="Proteomes" id="UP000622552">
    <property type="component" value="Unassembled WGS sequence"/>
</dbReference>
<feature type="transmembrane region" description="Helical" evidence="1">
    <location>
        <begin position="34"/>
        <end position="51"/>
    </location>
</feature>
<evidence type="ECO:0000313" key="2">
    <source>
        <dbReference type="EMBL" id="MBG6136405.1"/>
    </source>
</evidence>
<gene>
    <name evidence="2" type="ORF">IW245_002599</name>
</gene>
<evidence type="ECO:0000256" key="1">
    <source>
        <dbReference type="SAM" id="Phobius"/>
    </source>
</evidence>
<keyword evidence="1" id="KW-0812">Transmembrane</keyword>
<dbReference type="EMBL" id="JADOUF010000001">
    <property type="protein sequence ID" value="MBG6136405.1"/>
    <property type="molecule type" value="Genomic_DNA"/>
</dbReference>
<dbReference type="AlphaFoldDB" id="A0A8J7GEI5"/>
<accession>A0A8J7GEI5</accession>
<reference evidence="2" key="1">
    <citation type="submission" date="2020-11" db="EMBL/GenBank/DDBJ databases">
        <title>Sequencing the genomes of 1000 actinobacteria strains.</title>
        <authorList>
            <person name="Klenk H.-P."/>
        </authorList>
    </citation>
    <scope>NUCLEOTIDE SEQUENCE</scope>
    <source>
        <strain evidence="2">DSM 45356</strain>
    </source>
</reference>
<sequence length="67" mass="7255">MADFVLVAIVAMGFTSAFLAKAVAQRKGLDPQRYFMFGIAFGIFSLIAVVMRSPRGFGPSPTSRPEL</sequence>
<organism evidence="2 3">
    <name type="scientific">Longispora fulva</name>
    <dbReference type="NCBI Taxonomy" id="619741"/>
    <lineage>
        <taxon>Bacteria</taxon>
        <taxon>Bacillati</taxon>
        <taxon>Actinomycetota</taxon>
        <taxon>Actinomycetes</taxon>
        <taxon>Micromonosporales</taxon>
        <taxon>Micromonosporaceae</taxon>
        <taxon>Longispora</taxon>
    </lineage>
</organism>
<evidence type="ECO:0000313" key="3">
    <source>
        <dbReference type="Proteomes" id="UP000622552"/>
    </source>
</evidence>
<proteinExistence type="predicted"/>
<name>A0A8J7GEI5_9ACTN</name>
<comment type="caution">
    <text evidence="2">The sequence shown here is derived from an EMBL/GenBank/DDBJ whole genome shotgun (WGS) entry which is preliminary data.</text>
</comment>
<keyword evidence="1" id="KW-1133">Transmembrane helix</keyword>
<keyword evidence="1" id="KW-0472">Membrane</keyword>
<keyword evidence="3" id="KW-1185">Reference proteome</keyword>
<protein>
    <submittedName>
        <fullName evidence="2">Uncharacterized protein</fullName>
    </submittedName>
</protein>